<dbReference type="EMBL" id="CP121208">
    <property type="protein sequence ID" value="WFM83377.1"/>
    <property type="molecule type" value="Genomic_DNA"/>
</dbReference>
<sequence>MSKTFHSLQYPNYRLWFISNFFSASAMWVQRVCQIWIVLTILTDNSAIAVGIVTALQFAPQIVLGPLGGVLADRGNRRQVIQAGQIVIAMLSLILGALVVTGTAQLWHVYLLAFIAGTSDALTSATRNTFVSELVPSSALPNAISLNSTAFNIARLIGPAAAGVMIDWFGAGWVLIADFVIFFVPVLTLILMRRENFFPFSAVARHKGMVREGFSYIKTRSDILGILILVGVISGLGFNFQMTQALMATQVFNRSAGDYGLLGSALAIGSLSGALIAARRAAPRFSYILFAGFTFGFMSIGAAFALNYWVFALLMIPCGFLMLTFLIGCNTLIQTSVPPELRGRALAIYFAINLGSTPLGAILVGWVGENFGARWSLAIGGIAALIVSLVVFVWTKSHWDVELHRARHWPFVSINGPRERAHLSEQENADLTAQRARRGDEHATEA</sequence>
<protein>
    <submittedName>
        <fullName evidence="10">MFS transporter</fullName>
    </submittedName>
</protein>
<dbReference type="CDD" id="cd06173">
    <property type="entry name" value="MFS_MefA_like"/>
    <property type="match status" value="1"/>
</dbReference>
<evidence type="ECO:0000313" key="10">
    <source>
        <dbReference type="EMBL" id="WFM83377.1"/>
    </source>
</evidence>
<keyword evidence="4 8" id="KW-0812">Transmembrane</keyword>
<feature type="transmembrane region" description="Helical" evidence="8">
    <location>
        <begin position="373"/>
        <end position="395"/>
    </location>
</feature>
<dbReference type="SUPFAM" id="SSF103473">
    <property type="entry name" value="MFS general substrate transporter"/>
    <property type="match status" value="1"/>
</dbReference>
<evidence type="ECO:0000256" key="2">
    <source>
        <dbReference type="ARBA" id="ARBA00022448"/>
    </source>
</evidence>
<evidence type="ECO:0000256" key="5">
    <source>
        <dbReference type="ARBA" id="ARBA00022989"/>
    </source>
</evidence>
<evidence type="ECO:0000256" key="4">
    <source>
        <dbReference type="ARBA" id="ARBA00022692"/>
    </source>
</evidence>
<feature type="domain" description="Major facilitator superfamily (MFS) profile" evidence="9">
    <location>
        <begin position="1"/>
        <end position="399"/>
    </location>
</feature>
<dbReference type="Gene3D" id="1.20.1250.20">
    <property type="entry name" value="MFS general substrate transporter like domains"/>
    <property type="match status" value="1"/>
</dbReference>
<dbReference type="Proteomes" id="UP001215216">
    <property type="component" value="Chromosome"/>
</dbReference>
<reference evidence="10 11" key="1">
    <citation type="submission" date="2023-03" db="EMBL/GenBank/DDBJ databases">
        <title>Complete genome of Arcanobacterium canis strain DSM 25104 isolated in 2010 from a canine otitis externa in Germany.</title>
        <authorList>
            <person name="Borowiak M."/>
            <person name="Kreitlow A."/>
            <person name="Malorny B."/>
            <person name="Laemmler C."/>
            <person name="Prenger-Berninghoff E."/>
            <person name="Ploetz M."/>
            <person name="Abdulmawjood A."/>
        </authorList>
    </citation>
    <scope>NUCLEOTIDE SEQUENCE [LARGE SCALE GENOMIC DNA]</scope>
    <source>
        <strain evidence="10 11">DSM 25104</strain>
    </source>
</reference>
<accession>A0ABY8FY04</accession>
<name>A0ABY8FY04_9ACTO</name>
<organism evidence="10 11">
    <name type="scientific">Arcanobacterium canis</name>
    <dbReference type="NCBI Taxonomy" id="999183"/>
    <lineage>
        <taxon>Bacteria</taxon>
        <taxon>Bacillati</taxon>
        <taxon>Actinomycetota</taxon>
        <taxon>Actinomycetes</taxon>
        <taxon>Actinomycetales</taxon>
        <taxon>Actinomycetaceae</taxon>
        <taxon>Arcanobacterium</taxon>
    </lineage>
</organism>
<feature type="transmembrane region" description="Helical" evidence="8">
    <location>
        <begin position="311"/>
        <end position="333"/>
    </location>
</feature>
<comment type="subcellular location">
    <subcellularLocation>
        <location evidence="1">Cell membrane</location>
        <topology evidence="1">Multi-pass membrane protein</topology>
    </subcellularLocation>
</comment>
<feature type="transmembrane region" description="Helical" evidence="8">
    <location>
        <begin position="260"/>
        <end position="278"/>
    </location>
</feature>
<dbReference type="InterPro" id="IPR036259">
    <property type="entry name" value="MFS_trans_sf"/>
</dbReference>
<feature type="region of interest" description="Disordered" evidence="7">
    <location>
        <begin position="423"/>
        <end position="446"/>
    </location>
</feature>
<feature type="transmembrane region" description="Helical" evidence="8">
    <location>
        <begin position="345"/>
        <end position="367"/>
    </location>
</feature>
<dbReference type="RefSeq" id="WP_278012772.1">
    <property type="nucleotide sequence ID" value="NZ_CP121208.1"/>
</dbReference>
<evidence type="ECO:0000256" key="7">
    <source>
        <dbReference type="SAM" id="MobiDB-lite"/>
    </source>
</evidence>
<evidence type="ECO:0000256" key="3">
    <source>
        <dbReference type="ARBA" id="ARBA00022475"/>
    </source>
</evidence>
<feature type="transmembrane region" description="Helical" evidence="8">
    <location>
        <begin position="172"/>
        <end position="192"/>
    </location>
</feature>
<evidence type="ECO:0000256" key="1">
    <source>
        <dbReference type="ARBA" id="ARBA00004651"/>
    </source>
</evidence>
<dbReference type="PANTHER" id="PTHR23513">
    <property type="entry name" value="INTEGRAL MEMBRANE EFFLUX PROTEIN-RELATED"/>
    <property type="match status" value="1"/>
</dbReference>
<keyword evidence="5 8" id="KW-1133">Transmembrane helix</keyword>
<evidence type="ECO:0000313" key="11">
    <source>
        <dbReference type="Proteomes" id="UP001215216"/>
    </source>
</evidence>
<keyword evidence="3" id="KW-1003">Cell membrane</keyword>
<feature type="transmembrane region" description="Helical" evidence="8">
    <location>
        <begin position="35"/>
        <end position="59"/>
    </location>
</feature>
<keyword evidence="2" id="KW-0813">Transport</keyword>
<dbReference type="InterPro" id="IPR020846">
    <property type="entry name" value="MFS_dom"/>
</dbReference>
<gene>
    <name evidence="10" type="ORF">P7079_08320</name>
</gene>
<dbReference type="InterPro" id="IPR010290">
    <property type="entry name" value="TM_effector"/>
</dbReference>
<dbReference type="Pfam" id="PF05977">
    <property type="entry name" value="MFS_3"/>
    <property type="match status" value="1"/>
</dbReference>
<evidence type="ECO:0000259" key="9">
    <source>
        <dbReference type="PROSITE" id="PS50850"/>
    </source>
</evidence>
<feature type="compositionally biased region" description="Basic and acidic residues" evidence="7">
    <location>
        <begin position="437"/>
        <end position="446"/>
    </location>
</feature>
<feature type="transmembrane region" description="Helical" evidence="8">
    <location>
        <begin position="80"/>
        <end position="100"/>
    </location>
</feature>
<feature type="transmembrane region" description="Helical" evidence="8">
    <location>
        <begin position="285"/>
        <end position="305"/>
    </location>
</feature>
<keyword evidence="11" id="KW-1185">Reference proteome</keyword>
<dbReference type="PANTHER" id="PTHR23513:SF11">
    <property type="entry name" value="STAPHYLOFERRIN A TRANSPORTER"/>
    <property type="match status" value="1"/>
</dbReference>
<keyword evidence="6 8" id="KW-0472">Membrane</keyword>
<evidence type="ECO:0000256" key="6">
    <source>
        <dbReference type="ARBA" id="ARBA00023136"/>
    </source>
</evidence>
<feature type="transmembrane region" description="Helical" evidence="8">
    <location>
        <begin position="223"/>
        <end position="240"/>
    </location>
</feature>
<proteinExistence type="predicted"/>
<evidence type="ECO:0000256" key="8">
    <source>
        <dbReference type="SAM" id="Phobius"/>
    </source>
</evidence>
<dbReference type="PROSITE" id="PS50850">
    <property type="entry name" value="MFS"/>
    <property type="match status" value="1"/>
</dbReference>